<accession>A0ACB7RTL8</accession>
<gene>
    <name evidence="1" type="ORF">HPB50_025129</name>
</gene>
<dbReference type="Proteomes" id="UP000821845">
    <property type="component" value="Chromosome 8"/>
</dbReference>
<reference evidence="1" key="1">
    <citation type="submission" date="2020-05" db="EMBL/GenBank/DDBJ databases">
        <title>Large-scale comparative analyses of tick genomes elucidate their genetic diversity and vector capacities.</title>
        <authorList>
            <person name="Jia N."/>
            <person name="Wang J."/>
            <person name="Shi W."/>
            <person name="Du L."/>
            <person name="Sun Y."/>
            <person name="Zhan W."/>
            <person name="Jiang J."/>
            <person name="Wang Q."/>
            <person name="Zhang B."/>
            <person name="Ji P."/>
            <person name="Sakyi L.B."/>
            <person name="Cui X."/>
            <person name="Yuan T."/>
            <person name="Jiang B."/>
            <person name="Yang W."/>
            <person name="Lam T.T.-Y."/>
            <person name="Chang Q."/>
            <person name="Ding S."/>
            <person name="Wang X."/>
            <person name="Zhu J."/>
            <person name="Ruan X."/>
            <person name="Zhao L."/>
            <person name="Wei J."/>
            <person name="Que T."/>
            <person name="Du C."/>
            <person name="Cheng J."/>
            <person name="Dai P."/>
            <person name="Han X."/>
            <person name="Huang E."/>
            <person name="Gao Y."/>
            <person name="Liu J."/>
            <person name="Shao H."/>
            <person name="Ye R."/>
            <person name="Li L."/>
            <person name="Wei W."/>
            <person name="Wang X."/>
            <person name="Wang C."/>
            <person name="Yang T."/>
            <person name="Huo Q."/>
            <person name="Li W."/>
            <person name="Guo W."/>
            <person name="Chen H."/>
            <person name="Zhou L."/>
            <person name="Ni X."/>
            <person name="Tian J."/>
            <person name="Zhou Y."/>
            <person name="Sheng Y."/>
            <person name="Liu T."/>
            <person name="Pan Y."/>
            <person name="Xia L."/>
            <person name="Li J."/>
            <person name="Zhao F."/>
            <person name="Cao W."/>
        </authorList>
    </citation>
    <scope>NUCLEOTIDE SEQUENCE</scope>
    <source>
        <strain evidence="1">Hyas-2018</strain>
    </source>
</reference>
<proteinExistence type="predicted"/>
<evidence type="ECO:0000313" key="1">
    <source>
        <dbReference type="EMBL" id="KAH6924799.1"/>
    </source>
</evidence>
<keyword evidence="2" id="KW-1185">Reference proteome</keyword>
<protein>
    <submittedName>
        <fullName evidence="1">Uncharacterized protein</fullName>
    </submittedName>
</protein>
<organism evidence="1 2">
    <name type="scientific">Hyalomma asiaticum</name>
    <name type="common">Tick</name>
    <dbReference type="NCBI Taxonomy" id="266040"/>
    <lineage>
        <taxon>Eukaryota</taxon>
        <taxon>Metazoa</taxon>
        <taxon>Ecdysozoa</taxon>
        <taxon>Arthropoda</taxon>
        <taxon>Chelicerata</taxon>
        <taxon>Arachnida</taxon>
        <taxon>Acari</taxon>
        <taxon>Parasitiformes</taxon>
        <taxon>Ixodida</taxon>
        <taxon>Ixodoidea</taxon>
        <taxon>Ixodidae</taxon>
        <taxon>Hyalomminae</taxon>
        <taxon>Hyalomma</taxon>
    </lineage>
</organism>
<name>A0ACB7RTL8_HYAAI</name>
<sequence>MGSLLMYRGLPGGPTEIKLADEIPRHCLCGRCGMLTLSMYQDPKDHMFCEICLKEQSTEGRSSIYCPYERKDVGIEEMFQARDLVMILRDQYVDCPNQPDCTAKLPLENLHDHYVTCKPRVQCSRCNESIETKQWKNHNCTSVIQGSVPNTKERTGASKKTFKDGGHQENEEPSVFSSQEPRECKQSLMEKVRRALAASTAPHRGWTTEASRPDRQAASAKRGTSAPMQDNGSENCGPAATQECEYCHRKVKETNMQRHVQNCTRAPRPCVYCDEPFLPEDMKSSTQKVKRSENTTKRKGKQRTTTTGKDQSEDNDAEEDFDSEAGKEDDYDEAVPYAEKM</sequence>
<dbReference type="EMBL" id="CM023488">
    <property type="protein sequence ID" value="KAH6924799.1"/>
    <property type="molecule type" value="Genomic_DNA"/>
</dbReference>
<comment type="caution">
    <text evidence="1">The sequence shown here is derived from an EMBL/GenBank/DDBJ whole genome shotgun (WGS) entry which is preliminary data.</text>
</comment>
<evidence type="ECO:0000313" key="2">
    <source>
        <dbReference type="Proteomes" id="UP000821845"/>
    </source>
</evidence>